<evidence type="ECO:0000313" key="1">
    <source>
        <dbReference type="EMBL" id="GGX98833.1"/>
    </source>
</evidence>
<dbReference type="RefSeq" id="WP_189470271.1">
    <property type="nucleotide sequence ID" value="NZ_BMXS01000014.1"/>
</dbReference>
<dbReference type="EMBL" id="BMXS01000014">
    <property type="protein sequence ID" value="GGX98833.1"/>
    <property type="molecule type" value="Genomic_DNA"/>
</dbReference>
<proteinExistence type="predicted"/>
<comment type="caution">
    <text evidence="1">The sequence shown here is derived from an EMBL/GenBank/DDBJ whole genome shotgun (WGS) entry which is preliminary data.</text>
</comment>
<gene>
    <name evidence="1" type="ORF">GCM10007160_28220</name>
</gene>
<evidence type="ECO:0000313" key="2">
    <source>
        <dbReference type="Proteomes" id="UP000653056"/>
    </source>
</evidence>
<keyword evidence="2" id="KW-1185">Reference proteome</keyword>
<name>A0ABQ2YXQ3_9GAMM</name>
<organism evidence="1 2">
    <name type="scientific">Litchfieldella qijiaojingensis</name>
    <dbReference type="NCBI Taxonomy" id="980347"/>
    <lineage>
        <taxon>Bacteria</taxon>
        <taxon>Pseudomonadati</taxon>
        <taxon>Pseudomonadota</taxon>
        <taxon>Gammaproteobacteria</taxon>
        <taxon>Oceanospirillales</taxon>
        <taxon>Halomonadaceae</taxon>
        <taxon>Litchfieldella</taxon>
    </lineage>
</organism>
<reference evidence="2" key="1">
    <citation type="journal article" date="2019" name="Int. J. Syst. Evol. Microbiol.">
        <title>The Global Catalogue of Microorganisms (GCM) 10K type strain sequencing project: providing services to taxonomists for standard genome sequencing and annotation.</title>
        <authorList>
            <consortium name="The Broad Institute Genomics Platform"/>
            <consortium name="The Broad Institute Genome Sequencing Center for Infectious Disease"/>
            <person name="Wu L."/>
            <person name="Ma J."/>
        </authorList>
    </citation>
    <scope>NUCLEOTIDE SEQUENCE [LARGE SCALE GENOMIC DNA]</scope>
    <source>
        <strain evidence="2">KCTC 22228</strain>
    </source>
</reference>
<sequence length="185" mass="21071">MTTIACLGWGSLVWDPRELPIQRQWFDDGPLVHVEFARQSQDGRITLVLAETQIPVRSLWAVMDATELNSAKAQLRKREGIPEKNEVKHIGSWSTRRENPVLIPSLAGWADAHGIAHVVWTNLPPKFNGKETVPSAEQIVNYLSELTGAKRNVAERYIRFTPRQIDTEYRRHIEAVLQWTAIDAI</sequence>
<dbReference type="Proteomes" id="UP000653056">
    <property type="component" value="Unassembled WGS sequence"/>
</dbReference>
<accession>A0ABQ2YXQ3</accession>
<protein>
    <submittedName>
        <fullName evidence="1">Uncharacterized protein</fullName>
    </submittedName>
</protein>